<dbReference type="OrthoDB" id="7482721at2759"/>
<dbReference type="KEGG" id="csl:COCSUDRAFT_55705"/>
<comment type="caution">
    <text evidence="3">The sequence shown here is derived from an EMBL/GenBank/DDBJ whole genome shotgun (WGS) entry which is preliminary data.</text>
</comment>
<evidence type="ECO:0000256" key="1">
    <source>
        <dbReference type="ARBA" id="ARBA00022857"/>
    </source>
</evidence>
<reference evidence="3 4" key="1">
    <citation type="journal article" date="2012" name="Genome Biol.">
        <title>The genome of the polar eukaryotic microalga coccomyxa subellipsoidea reveals traits of cold adaptation.</title>
        <authorList>
            <person name="Blanc G."/>
            <person name="Agarkova I."/>
            <person name="Grimwood J."/>
            <person name="Kuo A."/>
            <person name="Brueggeman A."/>
            <person name="Dunigan D."/>
            <person name="Gurnon J."/>
            <person name="Ladunga I."/>
            <person name="Lindquist E."/>
            <person name="Lucas S."/>
            <person name="Pangilinan J."/>
            <person name="Proschold T."/>
            <person name="Salamov A."/>
            <person name="Schmutz J."/>
            <person name="Weeks D."/>
            <person name="Yamada T."/>
            <person name="Claverie J.M."/>
            <person name="Grigoriev I."/>
            <person name="Van Etten J."/>
            <person name="Lomsadze A."/>
            <person name="Borodovsky M."/>
        </authorList>
    </citation>
    <scope>NUCLEOTIDE SEQUENCE [LARGE SCALE GENOMIC DNA]</scope>
    <source>
        <strain evidence="3 4">C-169</strain>
    </source>
</reference>
<dbReference type="GO" id="GO:0016651">
    <property type="term" value="F:oxidoreductase activity, acting on NAD(P)H"/>
    <property type="evidence" value="ECO:0007669"/>
    <property type="project" value="TreeGrafter"/>
</dbReference>
<gene>
    <name evidence="3" type="ORF">COCSUDRAFT_55705</name>
</gene>
<dbReference type="PANTHER" id="PTHR48106">
    <property type="entry name" value="QUINONE OXIDOREDUCTASE PIG3-RELATED"/>
    <property type="match status" value="1"/>
</dbReference>
<dbReference type="SUPFAM" id="SSF51735">
    <property type="entry name" value="NAD(P)-binding Rossmann-fold domains"/>
    <property type="match status" value="1"/>
</dbReference>
<dbReference type="Gene3D" id="3.90.180.10">
    <property type="entry name" value="Medium-chain alcohol dehydrogenases, catalytic domain"/>
    <property type="match status" value="2"/>
</dbReference>
<dbReference type="Pfam" id="PF13602">
    <property type="entry name" value="ADH_zinc_N_2"/>
    <property type="match status" value="1"/>
</dbReference>
<dbReference type="InterPro" id="IPR036291">
    <property type="entry name" value="NAD(P)-bd_dom_sf"/>
</dbReference>
<dbReference type="Proteomes" id="UP000007264">
    <property type="component" value="Unassembled WGS sequence"/>
</dbReference>
<dbReference type="GeneID" id="17045734"/>
<dbReference type="Gene3D" id="3.40.50.720">
    <property type="entry name" value="NAD(P)-binding Rossmann-like Domain"/>
    <property type="match status" value="2"/>
</dbReference>
<proteinExistence type="predicted"/>
<dbReference type="RefSeq" id="XP_005652263.1">
    <property type="nucleotide sequence ID" value="XM_005652206.1"/>
</dbReference>
<dbReference type="GO" id="GO:0070402">
    <property type="term" value="F:NADPH binding"/>
    <property type="evidence" value="ECO:0007669"/>
    <property type="project" value="TreeGrafter"/>
</dbReference>
<keyword evidence="2" id="KW-0560">Oxidoreductase</keyword>
<keyword evidence="1" id="KW-0521">NADP</keyword>
<evidence type="ECO:0000313" key="3">
    <source>
        <dbReference type="EMBL" id="EIE27719.1"/>
    </source>
</evidence>
<keyword evidence="4" id="KW-1185">Reference proteome</keyword>
<evidence type="ECO:0000256" key="2">
    <source>
        <dbReference type="ARBA" id="ARBA00023002"/>
    </source>
</evidence>
<evidence type="ECO:0000313" key="4">
    <source>
        <dbReference type="Proteomes" id="UP000007264"/>
    </source>
</evidence>
<protein>
    <recommendedName>
        <fullName evidence="5">NAD(P)-binding protein</fullName>
    </recommendedName>
</protein>
<accession>I0ZAQ0</accession>
<dbReference type="PANTHER" id="PTHR48106:SF2">
    <property type="entry name" value="ZN2+-BINDING DEHYDROGENASE"/>
    <property type="match status" value="1"/>
</dbReference>
<name>I0ZAQ0_COCSC</name>
<evidence type="ECO:0008006" key="5">
    <source>
        <dbReference type="Google" id="ProtNLM"/>
    </source>
</evidence>
<dbReference type="EMBL" id="AGSI01000001">
    <property type="protein sequence ID" value="EIE27719.1"/>
    <property type="molecule type" value="Genomic_DNA"/>
</dbReference>
<dbReference type="AlphaFoldDB" id="I0ZAQ0"/>
<sequence length="175" mass="18569">MSVPMGNLYPVPDGVTDEQAAQFSVNPLTVWGLLATMSKAESGKAEQTKKWVINTAAGDSVVGAFDCVGGEVARAVVAATNPGAPMLIYGALGGPTLQINTLDIFLNKKIQPFLLRQYLGSEGQNRQKVFASVMKLIQDGIIKLPSGKRYPLADVRTAAAESLKMGGKEKVFLEG</sequence>
<organism evidence="3 4">
    <name type="scientific">Coccomyxa subellipsoidea (strain C-169)</name>
    <name type="common">Green microalga</name>
    <dbReference type="NCBI Taxonomy" id="574566"/>
    <lineage>
        <taxon>Eukaryota</taxon>
        <taxon>Viridiplantae</taxon>
        <taxon>Chlorophyta</taxon>
        <taxon>core chlorophytes</taxon>
        <taxon>Trebouxiophyceae</taxon>
        <taxon>Trebouxiophyceae incertae sedis</taxon>
        <taxon>Coccomyxaceae</taxon>
        <taxon>Coccomyxa</taxon>
        <taxon>Coccomyxa subellipsoidea</taxon>
    </lineage>
</organism>